<gene>
    <name evidence="2" type="ORF">K444DRAFT_569930</name>
</gene>
<evidence type="ECO:0000259" key="1">
    <source>
        <dbReference type="SMART" id="SM00849"/>
    </source>
</evidence>
<keyword evidence="3" id="KW-1185">Reference proteome</keyword>
<dbReference type="OrthoDB" id="449487at2759"/>
<dbReference type="AlphaFoldDB" id="A0A2J6SVD1"/>
<dbReference type="Proteomes" id="UP000235371">
    <property type="component" value="Unassembled WGS sequence"/>
</dbReference>
<name>A0A2J6SVD1_9HELO</name>
<dbReference type="SUPFAM" id="SSF56281">
    <property type="entry name" value="Metallo-hydrolase/oxidoreductase"/>
    <property type="match status" value="1"/>
</dbReference>
<dbReference type="GO" id="GO:0016787">
    <property type="term" value="F:hydrolase activity"/>
    <property type="evidence" value="ECO:0007669"/>
    <property type="project" value="UniProtKB-KW"/>
</dbReference>
<sequence>MVTDGSYQAFFLISTKGVIVVDCPPTIGHSMLYAIGNITSIPITHLLYSHSHADHIGGAWIFGKDVKTIAHADTALHLSLTPDPTRPPPKITFEKDYNLCVGNQTLELSYKGENHITGNIFIFAPIQKVLILIDVVFPGWTPFANLGETKSLPGFINAHDQILEYDFDHYIGGHLGRSGNRTDVLVQQEYVHDLFTNCQAAINLSATDDPVFGAAAINDPVSEKNPGNMWAVFKNYLDTLAEECANRTNEKWLGRLAAADVFQFENAGLVIESLRIDYSVLGPFVTS</sequence>
<keyword evidence="2" id="KW-0378">Hydrolase</keyword>
<reference evidence="2 3" key="1">
    <citation type="submission" date="2016-04" db="EMBL/GenBank/DDBJ databases">
        <title>A degradative enzymes factory behind the ericoid mycorrhizal symbiosis.</title>
        <authorList>
            <consortium name="DOE Joint Genome Institute"/>
            <person name="Martino E."/>
            <person name="Morin E."/>
            <person name="Grelet G."/>
            <person name="Kuo A."/>
            <person name="Kohler A."/>
            <person name="Daghino S."/>
            <person name="Barry K."/>
            <person name="Choi C."/>
            <person name="Cichocki N."/>
            <person name="Clum A."/>
            <person name="Copeland A."/>
            <person name="Hainaut M."/>
            <person name="Haridas S."/>
            <person name="Labutti K."/>
            <person name="Lindquist E."/>
            <person name="Lipzen A."/>
            <person name="Khouja H.-R."/>
            <person name="Murat C."/>
            <person name="Ohm R."/>
            <person name="Olson A."/>
            <person name="Spatafora J."/>
            <person name="Veneault-Fourrey C."/>
            <person name="Henrissat B."/>
            <person name="Grigoriev I."/>
            <person name="Martin F."/>
            <person name="Perotto S."/>
        </authorList>
    </citation>
    <scope>NUCLEOTIDE SEQUENCE [LARGE SCALE GENOMIC DNA]</scope>
    <source>
        <strain evidence="2 3">E</strain>
    </source>
</reference>
<dbReference type="InterPro" id="IPR001279">
    <property type="entry name" value="Metallo-B-lactamas"/>
</dbReference>
<dbReference type="RefSeq" id="XP_024731639.1">
    <property type="nucleotide sequence ID" value="XM_024877249.1"/>
</dbReference>
<feature type="domain" description="Metallo-beta-lactamase" evidence="1">
    <location>
        <begin position="6"/>
        <end position="174"/>
    </location>
</feature>
<organism evidence="2 3">
    <name type="scientific">Hyaloscypha bicolor E</name>
    <dbReference type="NCBI Taxonomy" id="1095630"/>
    <lineage>
        <taxon>Eukaryota</taxon>
        <taxon>Fungi</taxon>
        <taxon>Dikarya</taxon>
        <taxon>Ascomycota</taxon>
        <taxon>Pezizomycotina</taxon>
        <taxon>Leotiomycetes</taxon>
        <taxon>Helotiales</taxon>
        <taxon>Hyaloscyphaceae</taxon>
        <taxon>Hyaloscypha</taxon>
        <taxon>Hyaloscypha bicolor</taxon>
    </lineage>
</organism>
<proteinExistence type="predicted"/>
<evidence type="ECO:0000313" key="2">
    <source>
        <dbReference type="EMBL" id="PMD54735.1"/>
    </source>
</evidence>
<dbReference type="Gene3D" id="3.60.15.10">
    <property type="entry name" value="Ribonuclease Z/Hydroxyacylglutathione hydrolase-like"/>
    <property type="match status" value="1"/>
</dbReference>
<dbReference type="Pfam" id="PF00753">
    <property type="entry name" value="Lactamase_B"/>
    <property type="match status" value="1"/>
</dbReference>
<evidence type="ECO:0000313" key="3">
    <source>
        <dbReference type="Proteomes" id="UP000235371"/>
    </source>
</evidence>
<accession>A0A2J6SVD1</accession>
<dbReference type="SMART" id="SM00849">
    <property type="entry name" value="Lactamase_B"/>
    <property type="match status" value="1"/>
</dbReference>
<dbReference type="InterPro" id="IPR036866">
    <property type="entry name" value="RibonucZ/Hydroxyglut_hydro"/>
</dbReference>
<protein>
    <submittedName>
        <fullName evidence="2">Metallo-hydrolase/oxidoreductase</fullName>
    </submittedName>
</protein>
<dbReference type="EMBL" id="KZ613859">
    <property type="protein sequence ID" value="PMD54735.1"/>
    <property type="molecule type" value="Genomic_DNA"/>
</dbReference>
<dbReference type="GeneID" id="36585326"/>
<dbReference type="InParanoid" id="A0A2J6SVD1"/>
<dbReference type="CDD" id="cd16276">
    <property type="entry name" value="metallo-hydrolase-like_MBL-fold"/>
    <property type="match status" value="1"/>
</dbReference>